<keyword evidence="3" id="KW-1185">Reference proteome</keyword>
<feature type="region of interest" description="Disordered" evidence="1">
    <location>
        <begin position="41"/>
        <end position="89"/>
    </location>
</feature>
<dbReference type="EMBL" id="CP011129">
    <property type="protein sequence ID" value="ALN80197.1"/>
    <property type="molecule type" value="Genomic_DNA"/>
</dbReference>
<evidence type="ECO:0000256" key="1">
    <source>
        <dbReference type="SAM" id="MobiDB-lite"/>
    </source>
</evidence>
<dbReference type="KEGG" id="lab:LA76x_2057"/>
<name>A0A0S2F9H3_LYSAN</name>
<gene>
    <name evidence="2" type="ORF">LA76x_2057</name>
</gene>
<organism evidence="2 3">
    <name type="scientific">Lysobacter antibioticus</name>
    <dbReference type="NCBI Taxonomy" id="84531"/>
    <lineage>
        <taxon>Bacteria</taxon>
        <taxon>Pseudomonadati</taxon>
        <taxon>Pseudomonadota</taxon>
        <taxon>Gammaproteobacteria</taxon>
        <taxon>Lysobacterales</taxon>
        <taxon>Lysobacteraceae</taxon>
        <taxon>Lysobacter</taxon>
    </lineage>
</organism>
<evidence type="ECO:0000313" key="3">
    <source>
        <dbReference type="Proteomes" id="UP000060787"/>
    </source>
</evidence>
<sequence length="179" mass="18183">MLMRSNVSLSRAVVAGLLLAMVATSGCSWFRKGNKLYAETPENRPLEVPPDLDQPRTDGAMAVPGGSVTASGLAASRPTQAAPGAPASSANGFTVSGNRDAVFNQVGEALGKVEGLNIASRAQLLGAYDVNYEGSNFLVRISAADAGAYVSAVDPRGLPATGEAPAKLIANLKAALGGR</sequence>
<evidence type="ECO:0000313" key="2">
    <source>
        <dbReference type="EMBL" id="ALN80197.1"/>
    </source>
</evidence>
<reference evidence="2 3" key="1">
    <citation type="journal article" date="2015" name="BMC Genomics">
        <title>Comparative genomics and metabolic profiling of the genus Lysobacter.</title>
        <authorList>
            <person name="de Bruijn I."/>
            <person name="Cheng X."/>
            <person name="de Jager V."/>
            <person name="Exposito R.G."/>
            <person name="Watrous J."/>
            <person name="Patel N."/>
            <person name="Postma J."/>
            <person name="Dorrestein P.C."/>
            <person name="Kobayashi D."/>
            <person name="Raaijmakers J.M."/>
        </authorList>
    </citation>
    <scope>NUCLEOTIDE SEQUENCE [LARGE SCALE GENOMIC DNA]</scope>
    <source>
        <strain evidence="2 3">76</strain>
    </source>
</reference>
<accession>A0A0S2F9H3</accession>
<dbReference type="Proteomes" id="UP000060787">
    <property type="component" value="Chromosome"/>
</dbReference>
<dbReference type="PATRIC" id="fig|84531.8.peg.2076"/>
<dbReference type="eggNOG" id="COG3317">
    <property type="taxonomic scope" value="Bacteria"/>
</dbReference>
<protein>
    <submittedName>
        <fullName evidence="2">Putative secreted protein</fullName>
    </submittedName>
</protein>
<proteinExistence type="predicted"/>
<dbReference type="AlphaFoldDB" id="A0A0S2F9H3"/>
<dbReference type="STRING" id="84531.LA76x_2057"/>
<dbReference type="PROSITE" id="PS51257">
    <property type="entry name" value="PROKAR_LIPOPROTEIN"/>
    <property type="match status" value="1"/>
</dbReference>